<comment type="caution">
    <text evidence="1">The sequence shown here is derived from an EMBL/GenBank/DDBJ whole genome shotgun (WGS) entry which is preliminary data.</text>
</comment>
<protein>
    <submittedName>
        <fullName evidence="1">Uncharacterized protein</fullName>
    </submittedName>
</protein>
<sequence length="226" mass="26595">METITICPTSTATILACQQIAKTFKENIYELSILRKEWDPEFATSLMVWIDDTIDKHYAENLDVLEDERYREWHEIMVEGLQHLKVLRASVKVDFKKDKAFLKEFFKTTGYTDYFSDAKNGDHISLFKFLKTFAANLNENVRQKISEKGTPDTLFDKILVCANRISQFEDFFIALEGDTELDNYGKKEVAQIYETIQDICRIAIAYYQFDPKMRCKFNYYKVMVNL</sequence>
<dbReference type="RefSeq" id="WP_045026158.1">
    <property type="nucleotide sequence ID" value="NZ_JRHC01000001.1"/>
</dbReference>
<dbReference type="AlphaFoldDB" id="A0A0D8JCF6"/>
<dbReference type="Proteomes" id="UP000032544">
    <property type="component" value="Unassembled WGS sequence"/>
</dbReference>
<keyword evidence="2" id="KW-1185">Reference proteome</keyword>
<dbReference type="EMBL" id="JRHC01000001">
    <property type="protein sequence ID" value="KJF44617.1"/>
    <property type="molecule type" value="Genomic_DNA"/>
</dbReference>
<dbReference type="OrthoDB" id="1120837at2"/>
<accession>A0A0D8JCF6</accession>
<organism evidence="1 2">
    <name type="scientific">Draconibacterium sediminis</name>
    <dbReference type="NCBI Taxonomy" id="1544798"/>
    <lineage>
        <taxon>Bacteria</taxon>
        <taxon>Pseudomonadati</taxon>
        <taxon>Bacteroidota</taxon>
        <taxon>Bacteroidia</taxon>
        <taxon>Marinilabiliales</taxon>
        <taxon>Prolixibacteraceae</taxon>
        <taxon>Draconibacterium</taxon>
    </lineage>
</organism>
<evidence type="ECO:0000313" key="1">
    <source>
        <dbReference type="EMBL" id="KJF44617.1"/>
    </source>
</evidence>
<name>A0A0D8JCF6_9BACT</name>
<evidence type="ECO:0000313" key="2">
    <source>
        <dbReference type="Proteomes" id="UP000032544"/>
    </source>
</evidence>
<reference evidence="1 2" key="1">
    <citation type="submission" date="2014-09" db="EMBL/GenBank/DDBJ databases">
        <title>Draft Genome Sequence of Draconibacterium sp. JN14CK-3.</title>
        <authorList>
            <person name="Dong C."/>
            <person name="Lai Q."/>
            <person name="Shao Z."/>
        </authorList>
    </citation>
    <scope>NUCLEOTIDE SEQUENCE [LARGE SCALE GENOMIC DNA]</scope>
    <source>
        <strain evidence="1 2">JN14CK-3</strain>
    </source>
</reference>
<gene>
    <name evidence="1" type="ORF">LH29_03895</name>
</gene>
<proteinExistence type="predicted"/>